<feature type="domain" description="C1q" evidence="6">
    <location>
        <begin position="142"/>
        <end position="268"/>
    </location>
</feature>
<keyword evidence="8" id="KW-1185">Reference proteome</keyword>
<evidence type="ECO:0000256" key="1">
    <source>
        <dbReference type="ARBA" id="ARBA00004498"/>
    </source>
</evidence>
<name>A0ABV1AC80_9TELE</name>
<dbReference type="InterPro" id="IPR001073">
    <property type="entry name" value="C1q_dom"/>
</dbReference>
<evidence type="ECO:0000256" key="3">
    <source>
        <dbReference type="ARBA" id="ARBA00022530"/>
    </source>
</evidence>
<keyword evidence="4" id="KW-0732">Signal</keyword>
<dbReference type="PANTHER" id="PTHR15427">
    <property type="entry name" value="EMILIN ELASTIN MICROFIBRIL INTERFACE-LOCATED PROTEIN ELASTIN MICROFIBRIL INTERFACER"/>
    <property type="match status" value="1"/>
</dbReference>
<dbReference type="InterPro" id="IPR008160">
    <property type="entry name" value="Collagen"/>
</dbReference>
<evidence type="ECO:0000256" key="5">
    <source>
        <dbReference type="SAM" id="MobiDB-lite"/>
    </source>
</evidence>
<dbReference type="PROSITE" id="PS50871">
    <property type="entry name" value="C1Q"/>
    <property type="match status" value="1"/>
</dbReference>
<dbReference type="SMART" id="SM00110">
    <property type="entry name" value="C1Q"/>
    <property type="match status" value="1"/>
</dbReference>
<evidence type="ECO:0000259" key="6">
    <source>
        <dbReference type="PROSITE" id="PS50871"/>
    </source>
</evidence>
<evidence type="ECO:0000313" key="7">
    <source>
        <dbReference type="EMBL" id="MEQ2316183.1"/>
    </source>
</evidence>
<comment type="caution">
    <text evidence="7">The sequence shown here is derived from an EMBL/GenBank/DDBJ whole genome shotgun (WGS) entry which is preliminary data.</text>
</comment>
<keyword evidence="3" id="KW-0272">Extracellular matrix</keyword>
<dbReference type="Proteomes" id="UP001469553">
    <property type="component" value="Unassembled WGS sequence"/>
</dbReference>
<dbReference type="Pfam" id="PF01391">
    <property type="entry name" value="Collagen"/>
    <property type="match status" value="1"/>
</dbReference>
<dbReference type="Gene3D" id="2.60.120.40">
    <property type="match status" value="1"/>
</dbReference>
<sequence>MPRHVSPAEVLHMAAPCNNLPEMQNLTSQAPPSMMPPHSFLLTGALFSLAVSPLVAMETCQATGMPGMPGIPGLPGRDGRDGEKGEKGDPGAEWSGVLGPQKGLMGEPGLSGPPGKRGQSGEPGIAGDQGPPGEPGEAGSAAVQQKAAFSVARGTADFPDKSSIIRFTKVITNIQNDYNTDTGRFRCRVPGMYYFVFHATLEDRLCVVMKLNNNLLTEFCDFRNRKQVTSGGLAVYVSQGQEVWLETKDQRGMTGRHNGYSIFSGFLL</sequence>
<dbReference type="PANTHER" id="PTHR15427:SF29">
    <property type="entry name" value="COMPLEMENT C1Q SUBCOMPONENT SUBUNIT C"/>
    <property type="match status" value="1"/>
</dbReference>
<dbReference type="InterPro" id="IPR008983">
    <property type="entry name" value="Tumour_necrosis_fac-like_dom"/>
</dbReference>
<reference evidence="7 8" key="1">
    <citation type="submission" date="2021-06" db="EMBL/GenBank/DDBJ databases">
        <authorList>
            <person name="Palmer J.M."/>
        </authorList>
    </citation>
    <scope>NUCLEOTIDE SEQUENCE [LARGE SCALE GENOMIC DNA]</scope>
    <source>
        <strain evidence="7 8">AS_MEX2019</strain>
        <tissue evidence="7">Muscle</tissue>
    </source>
</reference>
<evidence type="ECO:0000313" key="8">
    <source>
        <dbReference type="Proteomes" id="UP001469553"/>
    </source>
</evidence>
<feature type="compositionally biased region" description="Basic and acidic residues" evidence="5">
    <location>
        <begin position="77"/>
        <end position="90"/>
    </location>
</feature>
<dbReference type="InterPro" id="IPR050392">
    <property type="entry name" value="Collagen/C1q_domain"/>
</dbReference>
<proteinExistence type="predicted"/>
<keyword evidence="2" id="KW-0964">Secreted</keyword>
<gene>
    <name evidence="7" type="ORF">AMECASPLE_030086</name>
</gene>
<dbReference type="PRINTS" id="PR00007">
    <property type="entry name" value="COMPLEMNTC1Q"/>
</dbReference>
<evidence type="ECO:0000256" key="2">
    <source>
        <dbReference type="ARBA" id="ARBA00022525"/>
    </source>
</evidence>
<dbReference type="Pfam" id="PF00386">
    <property type="entry name" value="C1q"/>
    <property type="match status" value="1"/>
</dbReference>
<comment type="subcellular location">
    <subcellularLocation>
        <location evidence="1">Secreted</location>
        <location evidence="1">Extracellular space</location>
        <location evidence="1">Extracellular matrix</location>
    </subcellularLocation>
</comment>
<dbReference type="SUPFAM" id="SSF49842">
    <property type="entry name" value="TNF-like"/>
    <property type="match status" value="1"/>
</dbReference>
<evidence type="ECO:0000256" key="4">
    <source>
        <dbReference type="ARBA" id="ARBA00022729"/>
    </source>
</evidence>
<dbReference type="EMBL" id="JAHRIP010088170">
    <property type="protein sequence ID" value="MEQ2316183.1"/>
    <property type="molecule type" value="Genomic_DNA"/>
</dbReference>
<organism evidence="7 8">
    <name type="scientific">Ameca splendens</name>
    <dbReference type="NCBI Taxonomy" id="208324"/>
    <lineage>
        <taxon>Eukaryota</taxon>
        <taxon>Metazoa</taxon>
        <taxon>Chordata</taxon>
        <taxon>Craniata</taxon>
        <taxon>Vertebrata</taxon>
        <taxon>Euteleostomi</taxon>
        <taxon>Actinopterygii</taxon>
        <taxon>Neopterygii</taxon>
        <taxon>Teleostei</taxon>
        <taxon>Neoteleostei</taxon>
        <taxon>Acanthomorphata</taxon>
        <taxon>Ovalentaria</taxon>
        <taxon>Atherinomorphae</taxon>
        <taxon>Cyprinodontiformes</taxon>
        <taxon>Goodeidae</taxon>
        <taxon>Ameca</taxon>
    </lineage>
</organism>
<feature type="region of interest" description="Disordered" evidence="5">
    <location>
        <begin position="65"/>
        <end position="144"/>
    </location>
</feature>
<accession>A0ABV1AC80</accession>
<protein>
    <recommendedName>
        <fullName evidence="6">C1q domain-containing protein</fullName>
    </recommendedName>
</protein>